<feature type="region of interest" description="Disordered" evidence="1">
    <location>
        <begin position="1"/>
        <end position="31"/>
    </location>
</feature>
<dbReference type="AlphaFoldDB" id="M7BXV3"/>
<keyword evidence="3" id="KW-1185">Reference proteome</keyword>
<evidence type="ECO:0000313" key="3">
    <source>
        <dbReference type="Proteomes" id="UP000031443"/>
    </source>
</evidence>
<dbReference type="PANTHER" id="PTHR33066">
    <property type="entry name" value="INTEGRASE_SAM-LIKE_N DOMAIN-CONTAINING PROTEIN"/>
    <property type="match status" value="1"/>
</dbReference>
<accession>M7BXV3</accession>
<name>M7BXV3_CHEMY</name>
<organism evidence="2 3">
    <name type="scientific">Chelonia mydas</name>
    <name type="common">Green sea-turtle</name>
    <name type="synonym">Chelonia agassizi</name>
    <dbReference type="NCBI Taxonomy" id="8469"/>
    <lineage>
        <taxon>Eukaryota</taxon>
        <taxon>Metazoa</taxon>
        <taxon>Chordata</taxon>
        <taxon>Craniata</taxon>
        <taxon>Vertebrata</taxon>
        <taxon>Euteleostomi</taxon>
        <taxon>Archelosauria</taxon>
        <taxon>Testudinata</taxon>
        <taxon>Testudines</taxon>
        <taxon>Cryptodira</taxon>
        <taxon>Durocryptodira</taxon>
        <taxon>Americhelydia</taxon>
        <taxon>Chelonioidea</taxon>
        <taxon>Cheloniidae</taxon>
        <taxon>Chelonia</taxon>
    </lineage>
</organism>
<feature type="compositionally biased region" description="Polar residues" evidence="1">
    <location>
        <begin position="1"/>
        <end position="10"/>
    </location>
</feature>
<protein>
    <submittedName>
        <fullName evidence="2">Uncharacterized protein</fullName>
    </submittedName>
</protein>
<dbReference type="Proteomes" id="UP000031443">
    <property type="component" value="Unassembled WGS sequence"/>
</dbReference>
<feature type="non-terminal residue" evidence="2">
    <location>
        <position position="1"/>
    </location>
</feature>
<evidence type="ECO:0000313" key="2">
    <source>
        <dbReference type="EMBL" id="EMP36878.1"/>
    </source>
</evidence>
<gene>
    <name evidence="2" type="ORF">UY3_05962</name>
</gene>
<dbReference type="PANTHER" id="PTHR33066:SF2">
    <property type="entry name" value="FILAGGRIN-2-LIKE"/>
    <property type="match status" value="1"/>
</dbReference>
<sequence length="178" mass="19357">LCVSTLSSTGEGKPENKMRTGEGNTDNPTLGEETLVFRSNRVETGDSAPVFLETGHSLTVSSSSSRTRITNTLVIEREALEGLGLSSRVIKTLLYSRRVPLLKVYSSCIWSRCNHWCQVHSGNPRNPGISTILDFLQEGIDRDLQLSTIVCQESILSSVLFAGSSGSLADKTQVARLL</sequence>
<proteinExistence type="predicted"/>
<reference evidence="3" key="1">
    <citation type="journal article" date="2013" name="Nat. Genet.">
        <title>The draft genomes of soft-shell turtle and green sea turtle yield insights into the development and evolution of the turtle-specific body plan.</title>
        <authorList>
            <person name="Wang Z."/>
            <person name="Pascual-Anaya J."/>
            <person name="Zadissa A."/>
            <person name="Li W."/>
            <person name="Niimura Y."/>
            <person name="Huang Z."/>
            <person name="Li C."/>
            <person name="White S."/>
            <person name="Xiong Z."/>
            <person name="Fang D."/>
            <person name="Wang B."/>
            <person name="Ming Y."/>
            <person name="Chen Y."/>
            <person name="Zheng Y."/>
            <person name="Kuraku S."/>
            <person name="Pignatelli M."/>
            <person name="Herrero J."/>
            <person name="Beal K."/>
            <person name="Nozawa M."/>
            <person name="Li Q."/>
            <person name="Wang J."/>
            <person name="Zhang H."/>
            <person name="Yu L."/>
            <person name="Shigenobu S."/>
            <person name="Wang J."/>
            <person name="Liu J."/>
            <person name="Flicek P."/>
            <person name="Searle S."/>
            <person name="Wang J."/>
            <person name="Kuratani S."/>
            <person name="Yin Y."/>
            <person name="Aken B."/>
            <person name="Zhang G."/>
            <person name="Irie N."/>
        </authorList>
    </citation>
    <scope>NUCLEOTIDE SEQUENCE [LARGE SCALE GENOMIC DNA]</scope>
</reference>
<dbReference type="EMBL" id="KB523583">
    <property type="protein sequence ID" value="EMP36878.1"/>
    <property type="molecule type" value="Genomic_DNA"/>
</dbReference>
<evidence type="ECO:0000256" key="1">
    <source>
        <dbReference type="SAM" id="MobiDB-lite"/>
    </source>
</evidence>